<evidence type="ECO:0000256" key="1">
    <source>
        <dbReference type="ARBA" id="ARBA00005772"/>
    </source>
</evidence>
<dbReference type="EMBL" id="CP001843">
    <property type="protein sequence ID" value="AEF86157.1"/>
    <property type="molecule type" value="Genomic_DNA"/>
</dbReference>
<evidence type="ECO:0000313" key="5">
    <source>
        <dbReference type="EMBL" id="AEF86157.1"/>
    </source>
</evidence>
<keyword evidence="6" id="KW-1185">Reference proteome</keyword>
<organism evidence="5 6">
    <name type="scientific">Treponema primitia (strain ATCC BAA-887 / DSM 12427 / ZAS-2)</name>
    <dbReference type="NCBI Taxonomy" id="545694"/>
    <lineage>
        <taxon>Bacteria</taxon>
        <taxon>Pseudomonadati</taxon>
        <taxon>Spirochaetota</taxon>
        <taxon>Spirochaetia</taxon>
        <taxon>Spirochaetales</taxon>
        <taxon>Treponemataceae</taxon>
        <taxon>Treponema</taxon>
    </lineage>
</organism>
<dbReference type="HOGENOM" id="CLU_076034_0_0_12"/>
<keyword evidence="4" id="KW-0051">Antiviral defense</keyword>
<name>F5YHA8_TREPZ</name>
<dbReference type="STRING" id="545694.TREPR_1096"/>
<dbReference type="OrthoDB" id="9790529at2"/>
<dbReference type="InterPro" id="IPR005510">
    <property type="entry name" value="Csm4"/>
</dbReference>
<evidence type="ECO:0000256" key="3">
    <source>
        <dbReference type="ARBA" id="ARBA00022884"/>
    </source>
</evidence>
<evidence type="ECO:0000313" key="6">
    <source>
        <dbReference type="Proteomes" id="UP000009223"/>
    </source>
</evidence>
<comment type="similarity">
    <text evidence="1">Belongs to the CRISPR-associated Csm4 family.</text>
</comment>
<dbReference type="NCBIfam" id="TIGR01903">
    <property type="entry name" value="cas5_csm4"/>
    <property type="match status" value="1"/>
</dbReference>
<reference evidence="5 6" key="2">
    <citation type="journal article" date="2011" name="ISME J.">
        <title>RNA-seq reveals cooperative metabolic interactions between two termite-gut spirochete species in co-culture.</title>
        <authorList>
            <person name="Rosenthal A.Z."/>
            <person name="Matson E.G."/>
            <person name="Eldar A."/>
            <person name="Leadbetter J.R."/>
        </authorList>
    </citation>
    <scope>NUCLEOTIDE SEQUENCE [LARGE SCALE GENOMIC DNA]</scope>
    <source>
        <strain evidence="6">ATCC BAA-887 / DSM 12427 / ZAS-2</strain>
    </source>
</reference>
<dbReference type="KEGG" id="tpi:TREPR_1096"/>
<accession>F5YHA8</accession>
<evidence type="ECO:0000256" key="2">
    <source>
        <dbReference type="ARBA" id="ARBA00016109"/>
    </source>
</evidence>
<dbReference type="RefSeq" id="WP_015708975.1">
    <property type="nucleotide sequence ID" value="NC_015578.1"/>
</dbReference>
<dbReference type="GO" id="GO:0051607">
    <property type="term" value="P:defense response to virus"/>
    <property type="evidence" value="ECO:0007669"/>
    <property type="project" value="UniProtKB-KW"/>
</dbReference>
<reference evidence="6" key="1">
    <citation type="submission" date="2009-12" db="EMBL/GenBank/DDBJ databases">
        <title>Complete sequence of Treponema primitia strain ZAS-2.</title>
        <authorList>
            <person name="Tetu S.G."/>
            <person name="Matson E."/>
            <person name="Ren Q."/>
            <person name="Seshadri R."/>
            <person name="Elbourne L."/>
            <person name="Hassan K.A."/>
            <person name="Durkin A."/>
            <person name="Radune D."/>
            <person name="Mohamoud Y."/>
            <person name="Shay R."/>
            <person name="Jin S."/>
            <person name="Zhang X."/>
            <person name="Lucey K."/>
            <person name="Ballor N.R."/>
            <person name="Ottesen E."/>
            <person name="Rosenthal R."/>
            <person name="Allen A."/>
            <person name="Leadbetter J.R."/>
            <person name="Paulsen I.T."/>
        </authorList>
    </citation>
    <scope>NUCLEOTIDE SEQUENCE [LARGE SCALE GENOMIC DNA]</scope>
    <source>
        <strain evidence="6">ATCC BAA-887 / DSM 12427 / ZAS-2</strain>
    </source>
</reference>
<sequence length="292" mass="31694">MTLYRITLRLCSPLATPLKGDTIWGHIAWGIANHEGDEGIGEFLSREKSGDPSLVVSSAFPTGMLCRPIPEPQERTKSGLSAEEYAKIKLNKKLKYLAAADYVSGVAEMSGDEAGSFKAVPVLHNTIDRSSNAVLEGGLYMVQEEWAGTADWDIYVLSSDPAERVQELCEWAFENGYGADASTGKGKILVKNSPEPVEARKTGSVYMALGPFVKESNTIITDLRGDIFIRSGRLGGDFASIVVPYKKTVLLYDAGAVFTSEKRLGYVGKILPNVHMDPRICQSAFTPVIPIA</sequence>
<dbReference type="Proteomes" id="UP000009223">
    <property type="component" value="Chromosome"/>
</dbReference>
<keyword evidence="3" id="KW-0694">RNA-binding</keyword>
<dbReference type="AlphaFoldDB" id="F5YHA8"/>
<dbReference type="GO" id="GO:0003723">
    <property type="term" value="F:RNA binding"/>
    <property type="evidence" value="ECO:0007669"/>
    <property type="project" value="UniProtKB-KW"/>
</dbReference>
<proteinExistence type="inferred from homology"/>
<dbReference type="eggNOG" id="COG1567">
    <property type="taxonomic scope" value="Bacteria"/>
</dbReference>
<gene>
    <name evidence="5" type="ordered locus">TREPR_1096</name>
</gene>
<evidence type="ECO:0000256" key="4">
    <source>
        <dbReference type="ARBA" id="ARBA00023118"/>
    </source>
</evidence>
<protein>
    <recommendedName>
        <fullName evidence="2">CRISPR system Cms protein Csm4</fullName>
    </recommendedName>
</protein>